<dbReference type="SUPFAM" id="SSF63825">
    <property type="entry name" value="YWTD domain"/>
    <property type="match status" value="1"/>
</dbReference>
<feature type="chain" id="PRO_5001801802" description="Secretion system C-terminal sorting domain-containing protein" evidence="2">
    <location>
        <begin position="19"/>
        <end position="474"/>
    </location>
</feature>
<evidence type="ECO:0000256" key="1">
    <source>
        <dbReference type="ARBA" id="ARBA00022729"/>
    </source>
</evidence>
<gene>
    <name evidence="4" type="ORF">IX38_09085</name>
</gene>
<dbReference type="eggNOG" id="COG3386">
    <property type="taxonomic scope" value="Bacteria"/>
</dbReference>
<protein>
    <recommendedName>
        <fullName evidence="3">Secretion system C-terminal sorting domain-containing protein</fullName>
    </recommendedName>
</protein>
<dbReference type="STRING" id="421531.IX38_09085"/>
<feature type="domain" description="Secretion system C-terminal sorting" evidence="3">
    <location>
        <begin position="410"/>
        <end position="471"/>
    </location>
</feature>
<proteinExistence type="predicted"/>
<keyword evidence="1 2" id="KW-0732">Signal</keyword>
<dbReference type="InterPro" id="IPR026444">
    <property type="entry name" value="Secre_tail"/>
</dbReference>
<dbReference type="Gene3D" id="2.80.10.50">
    <property type="match status" value="2"/>
</dbReference>
<feature type="signal peptide" evidence="2">
    <location>
        <begin position="1"/>
        <end position="18"/>
    </location>
</feature>
<dbReference type="InterPro" id="IPR013431">
    <property type="entry name" value="Delta_60_rpt"/>
</dbReference>
<dbReference type="RefSeq" id="WP_034703869.1">
    <property type="nucleotide sequence ID" value="NZ_JPRO01000005.1"/>
</dbReference>
<dbReference type="Proteomes" id="UP000028703">
    <property type="component" value="Unassembled WGS sequence"/>
</dbReference>
<organism evidence="4 5">
    <name type="scientific">Chryseobacterium luteum</name>
    <dbReference type="NCBI Taxonomy" id="421531"/>
    <lineage>
        <taxon>Bacteria</taxon>
        <taxon>Pseudomonadati</taxon>
        <taxon>Bacteroidota</taxon>
        <taxon>Flavobacteriia</taxon>
        <taxon>Flavobacteriales</taxon>
        <taxon>Weeksellaceae</taxon>
        <taxon>Chryseobacterium group</taxon>
        <taxon>Chryseobacterium</taxon>
    </lineage>
</organism>
<dbReference type="EMBL" id="JPRO01000005">
    <property type="protein sequence ID" value="KFF07842.1"/>
    <property type="molecule type" value="Genomic_DNA"/>
</dbReference>
<sequence>MTKNLFLVLLLAVQTAFAQIISKDPTFASNGVSNVANYTLAWTMAQDSNGSIYSSYSIPNSTETFVYKLTANGVLDSAFGNNGKIQLPYYTYLCQLKIQSDGKLVIFGFGNTSGGVSGSIDVGIIYRILPNGQLDATFGTNGISIISNGFSIGSDVNGRSLGLILQNGKIIVHDSATIWRCNADGSIDTSFGTNGSVATQGNFYYGAFVLMDNQSNLICITKINSAYANGIIEKFSPDGQPVTSFGNNGILQSNLVFEPLGTAIIDSNNKIVISKSNSTGNEIFRLNPDGTLDSTFNCALSIIHPSALAKSIVEKNGYYYIGGNQSSHPYIPYSSDESPTFFTKLTQSGSIAPDFGYYPDSSFMSVEEMIVNNNNIISNGDAAIVKYLLSTATLSTVDATKTSIDISFENPVNQNLVYKSEKKVSKIEIYSLDGKLLKTVQENNSNASELPKGVYLVKVTFDNGKVSIKKLMKN</sequence>
<dbReference type="Pfam" id="PF18962">
    <property type="entry name" value="Por_Secre_tail"/>
    <property type="match status" value="1"/>
</dbReference>
<name>A0A085ZTS8_9FLAO</name>
<reference evidence="4 5" key="1">
    <citation type="submission" date="2014-07" db="EMBL/GenBank/DDBJ databases">
        <title>Genome of Chryseobacterium luteum DSM 18605.</title>
        <authorList>
            <person name="Stropko S.J."/>
            <person name="Pipes S.E."/>
            <person name="Newman J.D."/>
        </authorList>
    </citation>
    <scope>NUCLEOTIDE SEQUENCE [LARGE SCALE GENOMIC DNA]</scope>
    <source>
        <strain evidence="4 5">DSM 18605</strain>
    </source>
</reference>
<keyword evidence="5" id="KW-1185">Reference proteome</keyword>
<comment type="caution">
    <text evidence="4">The sequence shown here is derived from an EMBL/GenBank/DDBJ whole genome shotgun (WGS) entry which is preliminary data.</text>
</comment>
<dbReference type="OrthoDB" id="9805017at2"/>
<dbReference type="Pfam" id="PF17164">
    <property type="entry name" value="DUF5122"/>
    <property type="match status" value="3"/>
</dbReference>
<evidence type="ECO:0000313" key="4">
    <source>
        <dbReference type="EMBL" id="KFF07842.1"/>
    </source>
</evidence>
<dbReference type="AlphaFoldDB" id="A0A085ZTS8"/>
<evidence type="ECO:0000313" key="5">
    <source>
        <dbReference type="Proteomes" id="UP000028703"/>
    </source>
</evidence>
<dbReference type="NCBIfam" id="TIGR04183">
    <property type="entry name" value="Por_Secre_tail"/>
    <property type="match status" value="1"/>
</dbReference>
<evidence type="ECO:0000256" key="2">
    <source>
        <dbReference type="SAM" id="SignalP"/>
    </source>
</evidence>
<accession>A0A085ZTS8</accession>
<dbReference type="NCBIfam" id="TIGR02608">
    <property type="entry name" value="delta_60_rpt"/>
    <property type="match status" value="4"/>
</dbReference>
<evidence type="ECO:0000259" key="3">
    <source>
        <dbReference type="Pfam" id="PF18962"/>
    </source>
</evidence>